<reference evidence="3 4" key="1">
    <citation type="submission" date="2014-07" db="EMBL/GenBank/DDBJ databases">
        <title>Genomic and transcriptomic analysis on Apis cerana provide comprehensive insights into honey bee biology.</title>
        <authorList>
            <person name="Diao Q."/>
            <person name="Sun L."/>
            <person name="Zheng H."/>
            <person name="Zheng H."/>
            <person name="Xu S."/>
            <person name="Wang S."/>
            <person name="Zeng Z."/>
            <person name="Hu F."/>
            <person name="Su S."/>
            <person name="Wu J."/>
        </authorList>
    </citation>
    <scope>NUCLEOTIDE SEQUENCE [LARGE SCALE GENOMIC DNA]</scope>
    <source>
        <tissue evidence="3">Pupae without intestine</tissue>
    </source>
</reference>
<dbReference type="AlphaFoldDB" id="A0A2A3ESP0"/>
<dbReference type="InterPro" id="IPR002048">
    <property type="entry name" value="EF_hand_dom"/>
</dbReference>
<dbReference type="OrthoDB" id="10251250at2759"/>
<feature type="domain" description="EF-hand" evidence="2">
    <location>
        <begin position="81"/>
        <end position="116"/>
    </location>
</feature>
<dbReference type="Proteomes" id="UP000242457">
    <property type="component" value="Unassembled WGS sequence"/>
</dbReference>
<proteinExistence type="predicted"/>
<dbReference type="Pfam" id="PF14580">
    <property type="entry name" value="LRR_9"/>
    <property type="match status" value="1"/>
</dbReference>
<evidence type="ECO:0000259" key="2">
    <source>
        <dbReference type="PROSITE" id="PS50222"/>
    </source>
</evidence>
<evidence type="ECO:0000313" key="3">
    <source>
        <dbReference type="EMBL" id="PBC34720.1"/>
    </source>
</evidence>
<dbReference type="SUPFAM" id="SSF52058">
    <property type="entry name" value="L domain-like"/>
    <property type="match status" value="1"/>
</dbReference>
<protein>
    <submittedName>
        <fullName evidence="3">Leucine-rich repeat-containing protein C10orf11</fullName>
    </submittedName>
</protein>
<dbReference type="Gene3D" id="1.10.238.10">
    <property type="entry name" value="EF-hand"/>
    <property type="match status" value="1"/>
</dbReference>
<dbReference type="InterPro" id="IPR001611">
    <property type="entry name" value="Leu-rich_rpt"/>
</dbReference>
<dbReference type="InterPro" id="IPR043313">
    <property type="entry name" value="LRMDA"/>
</dbReference>
<dbReference type="PROSITE" id="PS50222">
    <property type="entry name" value="EF_HAND_2"/>
    <property type="match status" value="1"/>
</dbReference>
<dbReference type="SUPFAM" id="SSF47473">
    <property type="entry name" value="EF-hand"/>
    <property type="match status" value="1"/>
</dbReference>
<dbReference type="PROSITE" id="PS51450">
    <property type="entry name" value="LRR"/>
    <property type="match status" value="2"/>
</dbReference>
<evidence type="ECO:0000256" key="1">
    <source>
        <dbReference type="ARBA" id="ARBA00022837"/>
    </source>
</evidence>
<gene>
    <name evidence="3" type="ORF">APICC_07768</name>
</gene>
<dbReference type="InterPro" id="IPR032675">
    <property type="entry name" value="LRR_dom_sf"/>
</dbReference>
<dbReference type="EMBL" id="KZ288187">
    <property type="protein sequence ID" value="PBC34720.1"/>
    <property type="molecule type" value="Genomic_DNA"/>
</dbReference>
<dbReference type="PROSITE" id="PS00018">
    <property type="entry name" value="EF_HAND_1"/>
    <property type="match status" value="2"/>
</dbReference>
<sequence>MHNPLPSMWPQNFIHQRFRINENRGWSADNPKAQSIRDTLLKMWDNLRQGADTDQDGQVSREEWFQLWEEYAKNPSNPSEWQEAYMSVTFQLFDASGDKSIDENEFCNVCRYHGIAEAEAREAFKKLGVNNFYRLDYSDELELQKEADEVEEFAMTSLGRLIFVDLHCRHPKSLSSDKDIVDSLSLAFENLFYMPFDIIENYSNTLHTLDISHNKFTRNLQFLGEFENLTSLNLDHNNIDDHTMFPHMPKLQLLWLNHNNIEELYPFIKNLYESVPNLRYLCLMGNKAAPSYLNGGTFYDYLQYRLYVISWFPHLVHLDDRTVTPEQRQEAKRLFKRPLLENLTEYAPLPECIKQLHNKIANIFSKPTLPLMVLLES</sequence>
<keyword evidence="4" id="KW-1185">Reference proteome</keyword>
<accession>A0A2A3ESP0</accession>
<dbReference type="PANTHER" id="PTHR46282:SF1">
    <property type="entry name" value="LEUCINE-RICH REPEAT-CONTAINING PROTEIN 72-LIKE"/>
    <property type="match status" value="1"/>
</dbReference>
<dbReference type="InterPro" id="IPR018247">
    <property type="entry name" value="EF_Hand_1_Ca_BS"/>
</dbReference>
<evidence type="ECO:0000313" key="4">
    <source>
        <dbReference type="Proteomes" id="UP000242457"/>
    </source>
</evidence>
<dbReference type="InterPro" id="IPR011992">
    <property type="entry name" value="EF-hand-dom_pair"/>
</dbReference>
<dbReference type="PANTHER" id="PTHR46282">
    <property type="entry name" value="LEUCINE-RICH MELANOCYTE DIFFERENTIATION-ASSOCIATED PROTEIN"/>
    <property type="match status" value="1"/>
</dbReference>
<name>A0A2A3ESP0_APICC</name>
<dbReference type="GO" id="GO:0005509">
    <property type="term" value="F:calcium ion binding"/>
    <property type="evidence" value="ECO:0007669"/>
    <property type="project" value="InterPro"/>
</dbReference>
<organism evidence="3 4">
    <name type="scientific">Apis cerana cerana</name>
    <name type="common">Oriental honeybee</name>
    <dbReference type="NCBI Taxonomy" id="94128"/>
    <lineage>
        <taxon>Eukaryota</taxon>
        <taxon>Metazoa</taxon>
        <taxon>Ecdysozoa</taxon>
        <taxon>Arthropoda</taxon>
        <taxon>Hexapoda</taxon>
        <taxon>Insecta</taxon>
        <taxon>Pterygota</taxon>
        <taxon>Neoptera</taxon>
        <taxon>Endopterygota</taxon>
        <taxon>Hymenoptera</taxon>
        <taxon>Apocrita</taxon>
        <taxon>Aculeata</taxon>
        <taxon>Apoidea</taxon>
        <taxon>Anthophila</taxon>
        <taxon>Apidae</taxon>
        <taxon>Apis</taxon>
    </lineage>
</organism>
<keyword evidence="1" id="KW-0106">Calcium</keyword>
<dbReference type="Gene3D" id="3.80.10.10">
    <property type="entry name" value="Ribonuclease Inhibitor"/>
    <property type="match status" value="1"/>
</dbReference>
<dbReference type="STRING" id="94128.A0A2A3ESP0"/>